<dbReference type="CDD" id="cd06529">
    <property type="entry name" value="S24_LexA-like"/>
    <property type="match status" value="1"/>
</dbReference>
<dbReference type="Gene3D" id="2.10.109.10">
    <property type="entry name" value="Umud Fragment, subunit A"/>
    <property type="match status" value="1"/>
</dbReference>
<dbReference type="InterPro" id="IPR015927">
    <property type="entry name" value="Peptidase_S24_S26A/B/C"/>
</dbReference>
<keyword evidence="2" id="KW-0238">DNA-binding</keyword>
<evidence type="ECO:0000256" key="3">
    <source>
        <dbReference type="ARBA" id="ARBA00023163"/>
    </source>
</evidence>
<dbReference type="PANTHER" id="PTHR40661">
    <property type="match status" value="1"/>
</dbReference>
<reference evidence="5" key="1">
    <citation type="submission" date="2022-07" db="EMBL/GenBank/DDBJ databases">
        <title>Arcobacter roscoffensis sp. nov., a marine bacterium isolated from coastal seawater collected from Roscoff, France.</title>
        <authorList>
            <person name="Pascual J."/>
            <person name="Lepeaux C."/>
            <person name="Methner A."/>
            <person name="Overmann J."/>
        </authorList>
    </citation>
    <scope>NUCLEOTIDE SEQUENCE</scope>
    <source>
        <strain evidence="5">ARW1-2F2</strain>
    </source>
</reference>
<dbReference type="EMBL" id="CP100595">
    <property type="protein sequence ID" value="UTJ07647.1"/>
    <property type="molecule type" value="Genomic_DNA"/>
</dbReference>
<keyword evidence="1" id="KW-0805">Transcription regulation</keyword>
<evidence type="ECO:0000256" key="1">
    <source>
        <dbReference type="ARBA" id="ARBA00023015"/>
    </source>
</evidence>
<dbReference type="InterPro" id="IPR039418">
    <property type="entry name" value="LexA-like"/>
</dbReference>
<organism evidence="5 6">
    <name type="scientific">Arcobacter roscoffensis</name>
    <dbReference type="NCBI Taxonomy" id="2961520"/>
    <lineage>
        <taxon>Bacteria</taxon>
        <taxon>Pseudomonadati</taxon>
        <taxon>Campylobacterota</taxon>
        <taxon>Epsilonproteobacteria</taxon>
        <taxon>Campylobacterales</taxon>
        <taxon>Arcobacteraceae</taxon>
        <taxon>Arcobacter</taxon>
    </lineage>
</organism>
<accession>A0ABY5E7L2</accession>
<feature type="domain" description="Peptidase S24/S26A/S26B/S26C" evidence="4">
    <location>
        <begin position="18"/>
        <end position="114"/>
    </location>
</feature>
<keyword evidence="6" id="KW-1185">Reference proteome</keyword>
<evidence type="ECO:0000256" key="2">
    <source>
        <dbReference type="ARBA" id="ARBA00023125"/>
    </source>
</evidence>
<dbReference type="Proteomes" id="UP001060012">
    <property type="component" value="Chromosome"/>
</dbReference>
<sequence>MKRITLEYTDVFDNNKIKTISFEETAIKESFNKTSLFATLVDGESMQPLITHKAILVVDISKKDLFHEENYLIYYKNRMWIKKYDNNIKSFVSINPKYQHLIYSLNEVHTVGKVLLYKNC</sequence>
<evidence type="ECO:0000313" key="6">
    <source>
        <dbReference type="Proteomes" id="UP001060012"/>
    </source>
</evidence>
<keyword evidence="3" id="KW-0804">Transcription</keyword>
<dbReference type="InterPro" id="IPR036286">
    <property type="entry name" value="LexA/Signal_pep-like_sf"/>
</dbReference>
<evidence type="ECO:0000259" key="4">
    <source>
        <dbReference type="Pfam" id="PF00717"/>
    </source>
</evidence>
<protein>
    <submittedName>
        <fullName evidence="5">S24 family peptidase</fullName>
    </submittedName>
</protein>
<gene>
    <name evidence="5" type="ORF">NJU99_06005</name>
</gene>
<dbReference type="RefSeq" id="WP_254577821.1">
    <property type="nucleotide sequence ID" value="NZ_CP100595.1"/>
</dbReference>
<proteinExistence type="predicted"/>
<dbReference type="Pfam" id="PF00717">
    <property type="entry name" value="Peptidase_S24"/>
    <property type="match status" value="1"/>
</dbReference>
<evidence type="ECO:0000313" key="5">
    <source>
        <dbReference type="EMBL" id="UTJ07647.1"/>
    </source>
</evidence>
<dbReference type="SUPFAM" id="SSF51306">
    <property type="entry name" value="LexA/Signal peptidase"/>
    <property type="match status" value="1"/>
</dbReference>
<name>A0ABY5E7L2_9BACT</name>
<dbReference type="PANTHER" id="PTHR40661:SF1">
    <property type="entry name" value="HTH CRO_C1-TYPE DOMAIN-CONTAINING PROTEIN"/>
    <property type="match status" value="1"/>
</dbReference>